<keyword evidence="4 5" id="KW-0408">Iron</keyword>
<keyword evidence="3 5" id="KW-0560">Oxidoreductase</keyword>
<dbReference type="Pfam" id="PF14226">
    <property type="entry name" value="DIOX_N"/>
    <property type="match status" value="1"/>
</dbReference>
<organism evidence="7 8">
    <name type="scientific">Folsomia candida</name>
    <name type="common">Springtail</name>
    <dbReference type="NCBI Taxonomy" id="158441"/>
    <lineage>
        <taxon>Eukaryota</taxon>
        <taxon>Metazoa</taxon>
        <taxon>Ecdysozoa</taxon>
        <taxon>Arthropoda</taxon>
        <taxon>Hexapoda</taxon>
        <taxon>Collembola</taxon>
        <taxon>Entomobryomorpha</taxon>
        <taxon>Isotomoidea</taxon>
        <taxon>Isotomidae</taxon>
        <taxon>Proisotominae</taxon>
        <taxon>Folsomia</taxon>
    </lineage>
</organism>
<feature type="domain" description="Fe2OG dioxygenase" evidence="6">
    <location>
        <begin position="204"/>
        <end position="314"/>
    </location>
</feature>
<dbReference type="SUPFAM" id="SSF51197">
    <property type="entry name" value="Clavaminate synthase-like"/>
    <property type="match status" value="1"/>
</dbReference>
<reference evidence="7 8" key="1">
    <citation type="submission" date="2015-12" db="EMBL/GenBank/DDBJ databases">
        <title>The genome of Folsomia candida.</title>
        <authorList>
            <person name="Faddeeva A."/>
            <person name="Derks M.F."/>
            <person name="Anvar Y."/>
            <person name="Smit S."/>
            <person name="Van Straalen N."/>
            <person name="Roelofs D."/>
        </authorList>
    </citation>
    <scope>NUCLEOTIDE SEQUENCE [LARGE SCALE GENOMIC DNA]</scope>
    <source>
        <strain evidence="7 8">VU population</strain>
        <tissue evidence="7">Whole body</tissue>
    </source>
</reference>
<evidence type="ECO:0000256" key="3">
    <source>
        <dbReference type="ARBA" id="ARBA00023002"/>
    </source>
</evidence>
<accession>A0A226DXJ0</accession>
<dbReference type="PANTHER" id="PTHR10209">
    <property type="entry name" value="OXIDOREDUCTASE, 2OG-FE II OXYGENASE FAMILY PROTEIN"/>
    <property type="match status" value="1"/>
</dbReference>
<keyword evidence="2 5" id="KW-0479">Metal-binding</keyword>
<dbReference type="FunFam" id="2.60.120.330:FF:000038">
    <property type="entry name" value="Si:dkey-10o6.2"/>
    <property type="match status" value="1"/>
</dbReference>
<dbReference type="Gene3D" id="2.60.120.330">
    <property type="entry name" value="B-lactam Antibiotic, Isopenicillin N Synthase, Chain"/>
    <property type="match status" value="1"/>
</dbReference>
<dbReference type="InterPro" id="IPR044861">
    <property type="entry name" value="IPNS-like_FE2OG_OXY"/>
</dbReference>
<dbReference type="InterPro" id="IPR026992">
    <property type="entry name" value="DIOX_N"/>
</dbReference>
<evidence type="ECO:0000256" key="2">
    <source>
        <dbReference type="ARBA" id="ARBA00022723"/>
    </source>
</evidence>
<dbReference type="EMBL" id="LNIX01000010">
    <property type="protein sequence ID" value="OXA49427.1"/>
    <property type="molecule type" value="Genomic_DNA"/>
</dbReference>
<dbReference type="GO" id="GO:0016491">
    <property type="term" value="F:oxidoreductase activity"/>
    <property type="evidence" value="ECO:0007669"/>
    <property type="project" value="UniProtKB-KW"/>
</dbReference>
<dbReference type="OrthoDB" id="288590at2759"/>
<sequence>MLSLSQNFGLSWYIAKIKFAIKMGSLGDSTIPVVDLSPLAGKYEDLNDAVFGQLVEKVGQAFNEVGFVYIVNHGVDMDKIEHIHKLSKGFFTMSAATKNKYKKPNAAINWHGYSGPGDEFLNEAEKNSTELREMFDAWGFEQFDEKHFPTEVPGYKDAFDAVRPECNNVGKKLLRLLGKYLHLDDDELFVKAHSFMNNPTKIRTHSQFRTLHYYPMEPNDPSIPPNAIRCGEHADWGTITLLFQDMVGGLEVKRLDGSWIEATPIEGSILVNIAQLMELWSAGIFRATPHRVRILDVERIRKTARQSFIYFINPDGDYVVKPVVKCPPGDEEYLERTPIVAYDHYLRLMADATLRY</sequence>
<name>A0A226DXJ0_FOLCA</name>
<dbReference type="InterPro" id="IPR005123">
    <property type="entry name" value="Oxoglu/Fe-dep_dioxygenase_dom"/>
</dbReference>
<dbReference type="InterPro" id="IPR027443">
    <property type="entry name" value="IPNS-like_sf"/>
</dbReference>
<evidence type="ECO:0000256" key="1">
    <source>
        <dbReference type="ARBA" id="ARBA00008056"/>
    </source>
</evidence>
<dbReference type="PROSITE" id="PS51471">
    <property type="entry name" value="FE2OG_OXY"/>
    <property type="match status" value="1"/>
</dbReference>
<proteinExistence type="inferred from homology"/>
<comment type="similarity">
    <text evidence="1 5">Belongs to the iron/ascorbate-dependent oxidoreductase family.</text>
</comment>
<evidence type="ECO:0000313" key="8">
    <source>
        <dbReference type="Proteomes" id="UP000198287"/>
    </source>
</evidence>
<dbReference type="Pfam" id="PF03171">
    <property type="entry name" value="2OG-FeII_Oxy"/>
    <property type="match status" value="1"/>
</dbReference>
<keyword evidence="8" id="KW-1185">Reference proteome</keyword>
<evidence type="ECO:0000259" key="6">
    <source>
        <dbReference type="PROSITE" id="PS51471"/>
    </source>
</evidence>
<protein>
    <submittedName>
        <fullName evidence="7">Feruloyl CoA ortho-hydroxylase 2</fullName>
    </submittedName>
</protein>
<dbReference type="Proteomes" id="UP000198287">
    <property type="component" value="Unassembled WGS sequence"/>
</dbReference>
<dbReference type="OMA" id="WHRGYSG"/>
<dbReference type="AlphaFoldDB" id="A0A226DXJ0"/>
<dbReference type="GO" id="GO:0046872">
    <property type="term" value="F:metal ion binding"/>
    <property type="evidence" value="ECO:0007669"/>
    <property type="project" value="UniProtKB-KW"/>
</dbReference>
<dbReference type="PANTHER" id="PTHR10209:SF881">
    <property type="entry name" value="FI07970P-RELATED"/>
    <property type="match status" value="1"/>
</dbReference>
<gene>
    <name evidence="7" type="ORF">Fcan01_16047</name>
</gene>
<evidence type="ECO:0000256" key="4">
    <source>
        <dbReference type="ARBA" id="ARBA00023004"/>
    </source>
</evidence>
<evidence type="ECO:0000256" key="5">
    <source>
        <dbReference type="RuleBase" id="RU003682"/>
    </source>
</evidence>
<dbReference type="PRINTS" id="PR00682">
    <property type="entry name" value="IPNSYNTHASE"/>
</dbReference>
<evidence type="ECO:0000313" key="7">
    <source>
        <dbReference type="EMBL" id="OXA49427.1"/>
    </source>
</evidence>
<comment type="caution">
    <text evidence="7">The sequence shown here is derived from an EMBL/GenBank/DDBJ whole genome shotgun (WGS) entry which is preliminary data.</text>
</comment>